<reference evidence="12" key="1">
    <citation type="journal article" date="2021" name="Microb. Physiol.">
        <title>Proteogenomic Insights into the Physiology of Marine, Sulfate-Reducing, Filamentous Desulfonema limicola and Desulfonema magnum.</title>
        <authorList>
            <person name="Schnaars V."/>
            <person name="Wohlbrand L."/>
            <person name="Scheve S."/>
            <person name="Hinrichs C."/>
            <person name="Reinhardt R."/>
            <person name="Rabus R."/>
        </authorList>
    </citation>
    <scope>NUCLEOTIDE SEQUENCE</scope>
    <source>
        <strain evidence="12">4be13</strain>
    </source>
</reference>
<evidence type="ECO:0000313" key="13">
    <source>
        <dbReference type="Proteomes" id="UP000663722"/>
    </source>
</evidence>
<dbReference type="AlphaFoldDB" id="A0A975GSU7"/>
<dbReference type="SFLD" id="SFLDG01082">
    <property type="entry name" value="B12-binding_domain_containing"/>
    <property type="match status" value="1"/>
</dbReference>
<evidence type="ECO:0000256" key="2">
    <source>
        <dbReference type="ARBA" id="ARBA00022490"/>
    </source>
</evidence>
<evidence type="ECO:0000256" key="7">
    <source>
        <dbReference type="ARBA" id="ARBA00023014"/>
    </source>
</evidence>
<dbReference type="NCBIfam" id="TIGR01125">
    <property type="entry name" value="30S ribosomal protein S12 methylthiotransferase RimO"/>
    <property type="match status" value="1"/>
</dbReference>
<comment type="similarity">
    <text evidence="8">Belongs to the methylthiotransferase family. RimO subfamily.</text>
</comment>
<feature type="binding site" evidence="8">
    <location>
        <position position="76"/>
    </location>
    <ligand>
        <name>[4Fe-4S] cluster</name>
        <dbReference type="ChEBI" id="CHEBI:49883"/>
        <label>1</label>
    </ligand>
</feature>
<comment type="catalytic activity">
    <reaction evidence="8">
        <text>L-aspartate(89)-[ribosomal protein uS12]-hydrogen + (sulfur carrier)-SH + AH2 + 2 S-adenosyl-L-methionine = 3-methylsulfanyl-L-aspartate(89)-[ribosomal protein uS12]-hydrogen + (sulfur carrier)-H + 5'-deoxyadenosine + L-methionine + A + S-adenosyl-L-homocysteine + 2 H(+)</text>
        <dbReference type="Rhea" id="RHEA:37087"/>
        <dbReference type="Rhea" id="RHEA-COMP:10460"/>
        <dbReference type="Rhea" id="RHEA-COMP:10461"/>
        <dbReference type="Rhea" id="RHEA-COMP:14737"/>
        <dbReference type="Rhea" id="RHEA-COMP:14739"/>
        <dbReference type="ChEBI" id="CHEBI:13193"/>
        <dbReference type="ChEBI" id="CHEBI:15378"/>
        <dbReference type="ChEBI" id="CHEBI:17319"/>
        <dbReference type="ChEBI" id="CHEBI:17499"/>
        <dbReference type="ChEBI" id="CHEBI:29917"/>
        <dbReference type="ChEBI" id="CHEBI:29961"/>
        <dbReference type="ChEBI" id="CHEBI:57844"/>
        <dbReference type="ChEBI" id="CHEBI:57856"/>
        <dbReference type="ChEBI" id="CHEBI:59789"/>
        <dbReference type="ChEBI" id="CHEBI:64428"/>
        <dbReference type="ChEBI" id="CHEBI:73599"/>
        <dbReference type="EC" id="2.8.4.4"/>
    </reaction>
</comment>
<dbReference type="HAMAP" id="MF_01865">
    <property type="entry name" value="MTTase_RimO"/>
    <property type="match status" value="1"/>
</dbReference>
<dbReference type="InterPro" id="IPR058240">
    <property type="entry name" value="rSAM_sf"/>
</dbReference>
<proteinExistence type="inferred from homology"/>
<evidence type="ECO:0000256" key="1">
    <source>
        <dbReference type="ARBA" id="ARBA00022485"/>
    </source>
</evidence>
<feature type="binding site" evidence="8">
    <location>
        <position position="42"/>
    </location>
    <ligand>
        <name>[4Fe-4S] cluster</name>
        <dbReference type="ChEBI" id="CHEBI:49883"/>
        <label>1</label>
    </ligand>
</feature>
<dbReference type="Pfam" id="PF04055">
    <property type="entry name" value="Radical_SAM"/>
    <property type="match status" value="1"/>
</dbReference>
<dbReference type="Gene3D" id="2.40.50.140">
    <property type="entry name" value="Nucleic acid-binding proteins"/>
    <property type="match status" value="1"/>
</dbReference>
<feature type="domain" description="MTTase N-terminal" evidence="10">
    <location>
        <begin position="1"/>
        <end position="113"/>
    </location>
</feature>
<feature type="binding site" evidence="8">
    <location>
        <position position="6"/>
    </location>
    <ligand>
        <name>[4Fe-4S] cluster</name>
        <dbReference type="ChEBI" id="CHEBI:49883"/>
        <label>1</label>
    </ligand>
</feature>
<dbReference type="EMBL" id="CP061800">
    <property type="protein sequence ID" value="QTA92430.1"/>
    <property type="molecule type" value="Genomic_DNA"/>
</dbReference>
<organism evidence="12 13">
    <name type="scientific">Desulfonema magnum</name>
    <dbReference type="NCBI Taxonomy" id="45655"/>
    <lineage>
        <taxon>Bacteria</taxon>
        <taxon>Pseudomonadati</taxon>
        <taxon>Thermodesulfobacteriota</taxon>
        <taxon>Desulfobacteria</taxon>
        <taxon>Desulfobacterales</taxon>
        <taxon>Desulfococcaceae</taxon>
        <taxon>Desulfonema</taxon>
    </lineage>
</organism>
<dbReference type="InterPro" id="IPR038135">
    <property type="entry name" value="Methylthiotransferase_N_sf"/>
</dbReference>
<dbReference type="FunFam" id="3.80.30.20:FF:000001">
    <property type="entry name" value="tRNA-2-methylthio-N(6)-dimethylallyladenosine synthase 2"/>
    <property type="match status" value="1"/>
</dbReference>
<dbReference type="SMART" id="SM00729">
    <property type="entry name" value="Elp3"/>
    <property type="match status" value="1"/>
</dbReference>
<keyword evidence="6 8" id="KW-0408">Iron</keyword>
<keyword evidence="12" id="KW-0689">Ribosomal protein</keyword>
<evidence type="ECO:0000256" key="3">
    <source>
        <dbReference type="ARBA" id="ARBA00022679"/>
    </source>
</evidence>
<dbReference type="Proteomes" id="UP000663722">
    <property type="component" value="Chromosome"/>
</dbReference>
<evidence type="ECO:0000259" key="9">
    <source>
        <dbReference type="PROSITE" id="PS50926"/>
    </source>
</evidence>
<dbReference type="InterPro" id="IPR005839">
    <property type="entry name" value="Methylthiotransferase"/>
</dbReference>
<dbReference type="GO" id="GO:0005840">
    <property type="term" value="C:ribosome"/>
    <property type="evidence" value="ECO:0007669"/>
    <property type="project" value="UniProtKB-KW"/>
</dbReference>
<evidence type="ECO:0000256" key="8">
    <source>
        <dbReference type="HAMAP-Rule" id="MF_01865"/>
    </source>
</evidence>
<dbReference type="Pfam" id="PF18693">
    <property type="entry name" value="TRAM_2"/>
    <property type="match status" value="1"/>
</dbReference>
<dbReference type="InterPro" id="IPR006638">
    <property type="entry name" value="Elp3/MiaA/NifB-like_rSAM"/>
</dbReference>
<dbReference type="GO" id="GO:0103039">
    <property type="term" value="F:protein methylthiotransferase activity"/>
    <property type="evidence" value="ECO:0007669"/>
    <property type="project" value="UniProtKB-EC"/>
</dbReference>
<dbReference type="KEGG" id="dmm:dnm_085100"/>
<sequence length="491" mass="54949">MVSLGCARNIVDSEFMLGQLTGAGWTVTQTPAEADVIIINTCSFIESAVDESVDTILELAKLKKHGSCQRLIVAGCLPERFREDIVSALPEVDVFLGTGAFDKIVQAVGNWKLETGNWKLETGNSKLETGNWKLETGNWKLETRNSKLENRKSKIGSSMCLLPDPNLSGFGSRVSSFKFQVSSFKFQTYLKIAEGCNRHCTYCIIPKLRGKQRSRPVEDIVAEARFLIESGVKELTLVAQDTTNYGKDLNQNADLGRLLEEISDISESVWIRFLYGHPDSISESVIRTVSERHNICAYYDIPIQHASAAVLKQMGRNYSRESLYRLFDNIRFLSPDASLRTTVIVGFPGETDADFELLLRFAEDVRFDNLGTFIYSDSEDLASHQLPGHVPKNVAQERYDRLMSCQLEISSENNEKYLGKNLTVLVEEKTEENLFTGRTAFQAPEVDGITYIRTSESSETEQKGTGELEIGSFVSVKITDTLEYDLIGESL</sequence>
<dbReference type="GO" id="GO:0035599">
    <property type="term" value="F:aspartic acid methylthiotransferase activity"/>
    <property type="evidence" value="ECO:0007669"/>
    <property type="project" value="TreeGrafter"/>
</dbReference>
<dbReference type="SFLD" id="SFLDG01061">
    <property type="entry name" value="methylthiotransferase"/>
    <property type="match status" value="1"/>
</dbReference>
<dbReference type="GO" id="GO:0046872">
    <property type="term" value="F:metal ion binding"/>
    <property type="evidence" value="ECO:0007669"/>
    <property type="project" value="UniProtKB-KW"/>
</dbReference>
<dbReference type="InterPro" id="IPR013848">
    <property type="entry name" value="Methylthiotransferase_N"/>
</dbReference>
<evidence type="ECO:0000256" key="4">
    <source>
        <dbReference type="ARBA" id="ARBA00022691"/>
    </source>
</evidence>
<dbReference type="InterPro" id="IPR012340">
    <property type="entry name" value="NA-bd_OB-fold"/>
</dbReference>
<keyword evidence="7 8" id="KW-0411">Iron-sulfur</keyword>
<dbReference type="PROSITE" id="PS51918">
    <property type="entry name" value="RADICAL_SAM"/>
    <property type="match status" value="1"/>
</dbReference>
<accession>A0A975GSU7</accession>
<dbReference type="InterPro" id="IPR002792">
    <property type="entry name" value="TRAM_dom"/>
</dbReference>
<dbReference type="GO" id="GO:0051539">
    <property type="term" value="F:4 iron, 4 sulfur cluster binding"/>
    <property type="evidence" value="ECO:0007669"/>
    <property type="project" value="UniProtKB-UniRule"/>
</dbReference>
<feature type="binding site" evidence="8">
    <location>
        <position position="203"/>
    </location>
    <ligand>
        <name>[4Fe-4S] cluster</name>
        <dbReference type="ChEBI" id="CHEBI:49883"/>
        <label>2</label>
        <note>4Fe-4S-S-AdoMet</note>
    </ligand>
</feature>
<evidence type="ECO:0000313" key="12">
    <source>
        <dbReference type="EMBL" id="QTA92430.1"/>
    </source>
</evidence>
<dbReference type="GO" id="GO:0006400">
    <property type="term" value="P:tRNA modification"/>
    <property type="evidence" value="ECO:0007669"/>
    <property type="project" value="InterPro"/>
</dbReference>
<dbReference type="SUPFAM" id="SSF102114">
    <property type="entry name" value="Radical SAM enzymes"/>
    <property type="match status" value="1"/>
</dbReference>
<dbReference type="Gene3D" id="3.80.30.20">
    <property type="entry name" value="tm_1862 like domain"/>
    <property type="match status" value="1"/>
</dbReference>
<keyword evidence="5 8" id="KW-0479">Metal-binding</keyword>
<dbReference type="PROSITE" id="PS01278">
    <property type="entry name" value="MTTASE_RADICAL"/>
    <property type="match status" value="1"/>
</dbReference>
<dbReference type="InterPro" id="IPR007197">
    <property type="entry name" value="rSAM"/>
</dbReference>
<comment type="cofactor">
    <cofactor evidence="8">
        <name>[4Fe-4S] cluster</name>
        <dbReference type="ChEBI" id="CHEBI:49883"/>
    </cofactor>
    <text evidence="8">Binds 2 [4Fe-4S] clusters. One cluster is coordinated with 3 cysteines and an exchangeable S-adenosyl-L-methionine.</text>
</comment>
<keyword evidence="4 8" id="KW-0949">S-adenosyl-L-methionine</keyword>
<protein>
    <recommendedName>
        <fullName evidence="8">Ribosomal protein uS12 methylthiotransferase RimO</fullName>
        <shortName evidence="8">uS12 MTTase</shortName>
        <shortName evidence="8">uS12 methylthiotransferase</shortName>
        <ecNumber evidence="8">2.8.4.4</ecNumber>
    </recommendedName>
    <alternativeName>
        <fullName evidence="8">Ribosomal protein uS12 (aspartate-C(3))-methylthiotransferase</fullName>
    </alternativeName>
    <alternativeName>
        <fullName evidence="8">Ribosome maturation factor RimO</fullName>
    </alternativeName>
</protein>
<dbReference type="Pfam" id="PF00919">
    <property type="entry name" value="UPF0004"/>
    <property type="match status" value="1"/>
</dbReference>
<dbReference type="InterPro" id="IPR005840">
    <property type="entry name" value="Ribosomal_uS12_MeSTrfase_RimO"/>
</dbReference>
<dbReference type="NCBIfam" id="TIGR00089">
    <property type="entry name" value="MiaB/RimO family radical SAM methylthiotransferase"/>
    <property type="match status" value="1"/>
</dbReference>
<feature type="binding site" evidence="8">
    <location>
        <position position="196"/>
    </location>
    <ligand>
        <name>[4Fe-4S] cluster</name>
        <dbReference type="ChEBI" id="CHEBI:49883"/>
        <label>2</label>
        <note>4Fe-4S-S-AdoMet</note>
    </ligand>
</feature>
<keyword evidence="2 8" id="KW-0963">Cytoplasm</keyword>
<dbReference type="PROSITE" id="PS50926">
    <property type="entry name" value="TRAM"/>
    <property type="match status" value="1"/>
</dbReference>
<feature type="domain" description="TRAM" evidence="9">
    <location>
        <begin position="415"/>
        <end position="491"/>
    </location>
</feature>
<keyword evidence="12" id="KW-0687">Ribonucleoprotein</keyword>
<dbReference type="InterPro" id="IPR023404">
    <property type="entry name" value="rSAM_horseshoe"/>
</dbReference>
<dbReference type="SFLD" id="SFLDF00274">
    <property type="entry name" value="ribosomal_protein_S12_methylth"/>
    <property type="match status" value="1"/>
</dbReference>
<dbReference type="SFLD" id="SFLDS00029">
    <property type="entry name" value="Radical_SAM"/>
    <property type="match status" value="1"/>
</dbReference>
<keyword evidence="13" id="KW-1185">Reference proteome</keyword>
<evidence type="ECO:0000259" key="11">
    <source>
        <dbReference type="PROSITE" id="PS51918"/>
    </source>
</evidence>
<dbReference type="EC" id="2.8.4.4" evidence="8"/>
<dbReference type="Gene3D" id="3.40.50.12160">
    <property type="entry name" value="Methylthiotransferase, N-terminal domain"/>
    <property type="match status" value="1"/>
</dbReference>
<evidence type="ECO:0000259" key="10">
    <source>
        <dbReference type="PROSITE" id="PS51449"/>
    </source>
</evidence>
<name>A0A975GSU7_9BACT</name>
<keyword evidence="3 8" id="KW-0808">Transferase</keyword>
<comment type="function">
    <text evidence="8">Catalyzes the methylthiolation of an aspartic acid residue of ribosomal protein uS12.</text>
</comment>
<evidence type="ECO:0000256" key="6">
    <source>
        <dbReference type="ARBA" id="ARBA00023004"/>
    </source>
</evidence>
<keyword evidence="1 8" id="KW-0004">4Fe-4S</keyword>
<gene>
    <name evidence="8 12" type="primary">rimO</name>
    <name evidence="12" type="ORF">dnm_085100</name>
</gene>
<dbReference type="GO" id="GO:0005829">
    <property type="term" value="C:cytosol"/>
    <property type="evidence" value="ECO:0007669"/>
    <property type="project" value="TreeGrafter"/>
</dbReference>
<dbReference type="PANTHER" id="PTHR43837:SF1">
    <property type="entry name" value="RIBOSOMAL PROTEIN US12 METHYLTHIOTRANSFERASE RIMO"/>
    <property type="match status" value="1"/>
</dbReference>
<dbReference type="PANTHER" id="PTHR43837">
    <property type="entry name" value="RIBOSOMAL PROTEIN S12 METHYLTHIOTRANSFERASE RIMO"/>
    <property type="match status" value="1"/>
</dbReference>
<dbReference type="PROSITE" id="PS51449">
    <property type="entry name" value="MTTASE_N"/>
    <property type="match status" value="1"/>
</dbReference>
<comment type="subcellular location">
    <subcellularLocation>
        <location evidence="8">Cytoplasm</location>
    </subcellularLocation>
</comment>
<dbReference type="CDD" id="cd01335">
    <property type="entry name" value="Radical_SAM"/>
    <property type="match status" value="1"/>
</dbReference>
<feature type="domain" description="Radical SAM core" evidence="11">
    <location>
        <begin position="182"/>
        <end position="412"/>
    </location>
</feature>
<dbReference type="InterPro" id="IPR020612">
    <property type="entry name" value="Methylthiotransferase_CS"/>
</dbReference>
<evidence type="ECO:0000256" key="5">
    <source>
        <dbReference type="ARBA" id="ARBA00022723"/>
    </source>
</evidence>
<feature type="binding site" evidence="8">
    <location>
        <position position="200"/>
    </location>
    <ligand>
        <name>[4Fe-4S] cluster</name>
        <dbReference type="ChEBI" id="CHEBI:49883"/>
        <label>2</label>
        <note>4Fe-4S-S-AdoMet</note>
    </ligand>
</feature>